<comment type="subcellular location">
    <subcellularLocation>
        <location evidence="1">Nucleus</location>
    </subcellularLocation>
</comment>
<sequence length="1652" mass="184279">MKRTRAIGSTAAQVPRPEYGENAHQKNLANGSLAGASGNGSSEFQNDGDFLSSVGEAASEPSGPEVTMSDGEEKGTDWKRDDAQNPDHSCPGPGTRRSVSTDGGALFEPSPGTPQQLEQREPEHVSETSGNGGTSDAIVPVEDVVRKGDPQLSLLPVNGRSHPTETSASRRRKDAGENPAPSLMELMEQALESRRSGMPFIGGGIWSKDSIAPPDPFAATLDVGAVFRKGAKIGRLRLRWVVLENFKSYKGTHVIGPLYGSVAVIGPNGAGKSNLTDAICFALGVNAKQLRCSRLVELIHASDSKAQRRSGLDAREEMEGEFHAEDGSRVEEKASAAVTLHFVRGPVPASSPLPERISFTRRINRSGDCSYLLDGVSVPLEDYRGALRRHCGCTVHTLQAMLIFQGHIDALATKSPQGLASLVEEISGSAELAEAYQEAQEAVRDAREEARRLLFRRTQLEQDMKVLKKQKHEADAYEREQQLQKEQQDELFLFRLLATETLRAEEEAAERRAHQKEEEEKEKLDGLLAEAQQADRGRVGALLRVQKAKAALATFSRRGNQLRGAYLAMMERLKFLEKEREAAARQKAIDESQREDLEAFEEALKNQLIHAAQKRRETEAQLEAEKEKESQALLPENRKLLETLEEEWEELHALQQQRIRNHQEQLKALRNSLDLLQREEREMQRTVETVRDLHGEAATKAAEVAESLQRLLAQAQDAKENLDDLRNLATTSQAQRESLLRLQEELHDRLSQERSLQMDVRRVHHEREVCRQLQKHVSHACVHGSALDCCRPANKRLTLAVAAAMGAKASSVIVDSQAVAVKCIEYLKTARLGTCEFLPVETLRQKQLKGRPEDAFDDEEGALLPPPSTDSLPPGCRWAVDCVSFEDRFRPVYEFLLSDCVVVPSLAVAQELKFGRGSAGAALHRYRFVTLDGEKLQRGGVISFDLGGLTGRLAARWEAQQQDRLVERVEKVKEQLRTLENAETTTVERLQQRTAHFNLLHRQCVQLQAKARVWEEQAEEKQKKLTRVQAQLQALREREAARKQEITAKQQDLDEIHASLLQQQQRHFARLDEAVGRAHVHLEQRRRRQRVEALKTELASLHAQESQLLAEQADCSDRLGQLQRAAQTAEAARGTDGEADEKRLLTQLALTERDVEEAEKRREEAAAAAREAQQDLQTQEKNVQKIRERVEASQQERKRLSREAEAALGRQRQQTVETMQILKQADQQGLRLPLARGSWRSVRAWIYGEDDAERTASGEGDECRSEDAANPEDDCGQGGTAPTTTTGRRHEMRSDDSSDGEDKAEEGDREGRWSGSDGLADEKLFAIDFSKLAAEKREFISQHKHTPARLLEAVATQEAELRRRAARLRALCPNLKVGEKEKKTHEQLETVEEQIEKVQREGRAASSRLAQLQRERSDRFLACFHHCKIAVDFFFRELTAVGVGDDETPDAGARRAFERLGGRAYLDLEGSAGGSAEDEVFFRGVALLCMPPGKRLLPLHLLSGGERLVAALALVLALLSFTPHVPFLLFDEVDAPLDAHRRQALARLLKLLPRHAGLQVLFISLKDKMFSSADLLVGVAKAPPLGVSRCFFLDLLPYRLRPSLSRSRATSNAQDDRAASTESRDHGDELERLHAFAKETKGARALDGWHEA</sequence>
<feature type="coiled-coil region" evidence="7">
    <location>
        <begin position="962"/>
        <end position="1045"/>
    </location>
</feature>
<keyword evidence="12" id="KW-1185">Reference proteome</keyword>
<evidence type="ECO:0000256" key="7">
    <source>
        <dbReference type="SAM" id="Coils"/>
    </source>
</evidence>
<dbReference type="OMA" id="KHMDFQR"/>
<dbReference type="EMBL" id="FR823385">
    <property type="protein sequence ID" value="CBZ51041.1"/>
    <property type="molecule type" value="Genomic_DNA"/>
</dbReference>
<dbReference type="EMBL" id="LN714484">
    <property type="protein sequence ID" value="CEL68347.1"/>
    <property type="molecule type" value="Genomic_DNA"/>
</dbReference>
<evidence type="ECO:0000256" key="2">
    <source>
        <dbReference type="ARBA" id="ARBA00022618"/>
    </source>
</evidence>
<dbReference type="SMART" id="SM00968">
    <property type="entry name" value="SMC_hinge"/>
    <property type="match status" value="1"/>
</dbReference>
<dbReference type="SUPFAM" id="SSF75553">
    <property type="entry name" value="Smc hinge domain"/>
    <property type="match status" value="1"/>
</dbReference>
<dbReference type="InterPro" id="IPR003395">
    <property type="entry name" value="RecF/RecN/SMC_N"/>
</dbReference>
<dbReference type="GO" id="GO:0005524">
    <property type="term" value="F:ATP binding"/>
    <property type="evidence" value="ECO:0007669"/>
    <property type="project" value="InterPro"/>
</dbReference>
<name>F0VBQ7_NEOCL</name>
<dbReference type="VEuPathDB" id="ToxoDB:NCLIV_041160"/>
<dbReference type="GeneID" id="13440027"/>
<feature type="coiled-coil region" evidence="7">
    <location>
        <begin position="1351"/>
        <end position="1415"/>
    </location>
</feature>
<dbReference type="InterPro" id="IPR010935">
    <property type="entry name" value="SMC_hinge"/>
</dbReference>
<dbReference type="GO" id="GO:0051301">
    <property type="term" value="P:cell division"/>
    <property type="evidence" value="ECO:0007669"/>
    <property type="project" value="UniProtKB-KW"/>
</dbReference>
<keyword evidence="4 7" id="KW-0175">Coiled coil</keyword>
<feature type="compositionally biased region" description="Basic and acidic residues" evidence="8">
    <location>
        <begin position="1614"/>
        <end position="1631"/>
    </location>
</feature>
<gene>
    <name evidence="11" type="ORF">BN1204_041160</name>
    <name evidence="10" type="ORF">NCLIV_041160</name>
</gene>
<keyword evidence="2" id="KW-0132">Cell division</keyword>
<evidence type="ECO:0000256" key="5">
    <source>
        <dbReference type="ARBA" id="ARBA00023242"/>
    </source>
</evidence>
<feature type="coiled-coil region" evidence="7">
    <location>
        <begin position="566"/>
        <end position="735"/>
    </location>
</feature>
<evidence type="ECO:0000256" key="4">
    <source>
        <dbReference type="ARBA" id="ARBA00023054"/>
    </source>
</evidence>
<feature type="region of interest" description="Disordered" evidence="8">
    <location>
        <begin position="309"/>
        <end position="328"/>
    </location>
</feature>
<proteinExistence type="predicted"/>
<dbReference type="Gene3D" id="3.30.70.1620">
    <property type="match status" value="1"/>
</dbReference>
<feature type="compositionally biased region" description="Basic and acidic residues" evidence="8">
    <location>
        <begin position="71"/>
        <end position="85"/>
    </location>
</feature>
<reference evidence="10" key="1">
    <citation type="submission" date="2011-02" db="EMBL/GenBank/DDBJ databases">
        <authorList>
            <person name="Aslett M."/>
        </authorList>
    </citation>
    <scope>NUCLEOTIDE SEQUENCE</scope>
    <source>
        <strain evidence="10">Liverpool</strain>
    </source>
</reference>
<feature type="domain" description="SMC hinge" evidence="9">
    <location>
        <begin position="780"/>
        <end position="913"/>
    </location>
</feature>
<feature type="region of interest" description="Disordered" evidence="8">
    <location>
        <begin position="149"/>
        <end position="181"/>
    </location>
</feature>
<evidence type="ECO:0000313" key="12">
    <source>
        <dbReference type="Proteomes" id="UP000007494"/>
    </source>
</evidence>
<dbReference type="RefSeq" id="XP_003881074.1">
    <property type="nucleotide sequence ID" value="XM_003881025.1"/>
</dbReference>
<dbReference type="Pfam" id="PF06470">
    <property type="entry name" value="SMC_hinge"/>
    <property type="match status" value="1"/>
</dbReference>
<evidence type="ECO:0000256" key="1">
    <source>
        <dbReference type="ARBA" id="ARBA00004123"/>
    </source>
</evidence>
<evidence type="ECO:0000313" key="10">
    <source>
        <dbReference type="EMBL" id="CBZ51041.1"/>
    </source>
</evidence>
<dbReference type="PANTHER" id="PTHR18937">
    <property type="entry name" value="STRUCTURAL MAINTENANCE OF CHROMOSOMES SMC FAMILY MEMBER"/>
    <property type="match status" value="1"/>
</dbReference>
<feature type="compositionally biased region" description="Basic and acidic residues" evidence="8">
    <location>
        <begin position="1253"/>
        <end position="1267"/>
    </location>
</feature>
<dbReference type="InParanoid" id="F0VBQ7"/>
<feature type="compositionally biased region" description="Low complexity" evidence="8">
    <location>
        <begin position="27"/>
        <end position="42"/>
    </location>
</feature>
<feature type="coiled-coil region" evidence="7">
    <location>
        <begin position="429"/>
        <end position="534"/>
    </location>
</feature>
<keyword evidence="3" id="KW-0498">Mitosis</keyword>
<dbReference type="eggNOG" id="KOG0018">
    <property type="taxonomic scope" value="Eukaryota"/>
</dbReference>
<dbReference type="GO" id="GO:0007062">
    <property type="term" value="P:sister chromatid cohesion"/>
    <property type="evidence" value="ECO:0007669"/>
    <property type="project" value="TreeGrafter"/>
</dbReference>
<dbReference type="Gene3D" id="3.40.50.300">
    <property type="entry name" value="P-loop containing nucleotide triphosphate hydrolases"/>
    <property type="match status" value="2"/>
</dbReference>
<evidence type="ECO:0000256" key="3">
    <source>
        <dbReference type="ARBA" id="ARBA00022776"/>
    </source>
</evidence>
<dbReference type="Proteomes" id="UP000007494">
    <property type="component" value="Chromosome IX"/>
</dbReference>
<dbReference type="OrthoDB" id="5575062at2759"/>
<dbReference type="Pfam" id="PF02463">
    <property type="entry name" value="SMC_N"/>
    <property type="match status" value="1"/>
</dbReference>
<dbReference type="Gene3D" id="1.20.1060.20">
    <property type="match status" value="1"/>
</dbReference>
<feature type="region of interest" description="Disordered" evidence="8">
    <location>
        <begin position="1252"/>
        <end position="1317"/>
    </location>
</feature>
<accession>F0VBQ7</accession>
<dbReference type="GO" id="GO:0005634">
    <property type="term" value="C:nucleus"/>
    <property type="evidence" value="ECO:0007669"/>
    <property type="project" value="UniProtKB-SubCell"/>
</dbReference>
<dbReference type="InterPro" id="IPR027417">
    <property type="entry name" value="P-loop_NTPase"/>
</dbReference>
<keyword evidence="5" id="KW-0539">Nucleus</keyword>
<evidence type="ECO:0000256" key="6">
    <source>
        <dbReference type="ARBA" id="ARBA00023306"/>
    </source>
</evidence>
<dbReference type="SUPFAM" id="SSF52540">
    <property type="entry name" value="P-loop containing nucleoside triphosphate hydrolases"/>
    <property type="match status" value="1"/>
</dbReference>
<evidence type="ECO:0000313" key="11">
    <source>
        <dbReference type="EMBL" id="CEL68347.1"/>
    </source>
</evidence>
<dbReference type="InterPro" id="IPR036277">
    <property type="entry name" value="SMC_hinge_sf"/>
</dbReference>
<feature type="region of interest" description="Disordered" evidence="8">
    <location>
        <begin position="1"/>
        <end position="137"/>
    </location>
</feature>
<dbReference type="GO" id="GO:0003677">
    <property type="term" value="F:DNA binding"/>
    <property type="evidence" value="ECO:0007669"/>
    <property type="project" value="TreeGrafter"/>
</dbReference>
<protein>
    <submittedName>
        <fullName evidence="10">Xenopus 14s cohesin smc1 subunit, related</fullName>
    </submittedName>
</protein>
<reference evidence="10" key="2">
    <citation type="submission" date="2011-03" db="EMBL/GenBank/DDBJ databases">
        <title>Comparative genomics and transcriptomics of Neospora caninum and Toxoplasma gondii.</title>
        <authorList>
            <person name="Reid A.J."/>
            <person name="Sohal A."/>
            <person name="Harris D."/>
            <person name="Quail M."/>
            <person name="Sanders M."/>
            <person name="Berriman M."/>
            <person name="Wastling J.M."/>
            <person name="Pain A."/>
        </authorList>
    </citation>
    <scope>NUCLEOTIDE SEQUENCE</scope>
    <source>
        <strain evidence="10">Liverpool</strain>
    </source>
</reference>
<feature type="compositionally biased region" description="Basic and acidic residues" evidence="8">
    <location>
        <begin position="1182"/>
        <end position="1205"/>
    </location>
</feature>
<organism evidence="10 12">
    <name type="scientific">Neospora caninum (strain Liverpool)</name>
    <dbReference type="NCBI Taxonomy" id="572307"/>
    <lineage>
        <taxon>Eukaryota</taxon>
        <taxon>Sar</taxon>
        <taxon>Alveolata</taxon>
        <taxon>Apicomplexa</taxon>
        <taxon>Conoidasida</taxon>
        <taxon>Coccidia</taxon>
        <taxon>Eucoccidiorida</taxon>
        <taxon>Eimeriorina</taxon>
        <taxon>Sarcocystidae</taxon>
        <taxon>Neospora</taxon>
    </lineage>
</organism>
<evidence type="ECO:0000256" key="8">
    <source>
        <dbReference type="SAM" id="MobiDB-lite"/>
    </source>
</evidence>
<dbReference type="GO" id="GO:0008278">
    <property type="term" value="C:cohesin complex"/>
    <property type="evidence" value="ECO:0007669"/>
    <property type="project" value="TreeGrafter"/>
</dbReference>
<keyword evidence="6" id="KW-0131">Cell cycle</keyword>
<feature type="compositionally biased region" description="Acidic residues" evidence="8">
    <location>
        <begin position="1297"/>
        <end position="1308"/>
    </location>
</feature>
<reference evidence="12" key="3">
    <citation type="journal article" date="2012" name="PLoS Pathog.">
        <title>Comparative genomics of the apicomplexan parasites Toxoplasma gondii and Neospora caninum: Coccidia differing in host range and transmission strategy.</title>
        <authorList>
            <person name="Reid A.J."/>
            <person name="Vermont S.J."/>
            <person name="Cotton J.A."/>
            <person name="Harris D."/>
            <person name="Hill-Cawthorne G.A."/>
            <person name="Konen-Waisman S."/>
            <person name="Latham S.M."/>
            <person name="Mourier T."/>
            <person name="Norton R."/>
            <person name="Quail M.A."/>
            <person name="Sanders M."/>
            <person name="Shanmugam D."/>
            <person name="Sohal A."/>
            <person name="Wasmuth J.D."/>
            <person name="Brunk B."/>
            <person name="Grigg M.E."/>
            <person name="Howard J.C."/>
            <person name="Parkinson J."/>
            <person name="Roos D.S."/>
            <person name="Trees A.J."/>
            <person name="Berriman M."/>
            <person name="Pain A."/>
            <person name="Wastling J.M."/>
        </authorList>
    </citation>
    <scope>NUCLEOTIDE SEQUENCE [LARGE SCALE GENOMIC DNA]</scope>
    <source>
        <strain evidence="12">Liverpool</strain>
    </source>
</reference>
<feature type="region of interest" description="Disordered" evidence="8">
    <location>
        <begin position="1155"/>
        <end position="1216"/>
    </location>
</feature>
<feature type="region of interest" description="Disordered" evidence="8">
    <location>
        <begin position="1607"/>
        <end position="1631"/>
    </location>
</feature>
<reference evidence="11" key="4">
    <citation type="journal article" date="2015" name="PLoS ONE">
        <title>Comprehensive Evaluation of Toxoplasma gondii VEG and Neospora caninum LIV Genomes with Tachyzoite Stage Transcriptome and Proteome Defines Novel Transcript Features.</title>
        <authorList>
            <person name="Ramaprasad A."/>
            <person name="Mourier T."/>
            <person name="Naeem R."/>
            <person name="Malas T.B."/>
            <person name="Moussa E."/>
            <person name="Panigrahi A."/>
            <person name="Vermont S.J."/>
            <person name="Otto T.D."/>
            <person name="Wastling J."/>
            <person name="Pain A."/>
        </authorList>
    </citation>
    <scope>NUCLEOTIDE SEQUENCE</scope>
    <source>
        <strain evidence="11">Liverpool</strain>
    </source>
</reference>
<evidence type="ECO:0000259" key="9">
    <source>
        <dbReference type="SMART" id="SM00968"/>
    </source>
</evidence>
<dbReference type="PANTHER" id="PTHR18937:SF12">
    <property type="entry name" value="STRUCTURAL MAINTENANCE OF CHROMOSOMES PROTEIN"/>
    <property type="match status" value="1"/>
</dbReference>